<evidence type="ECO:0000313" key="1">
    <source>
        <dbReference type="EMBL" id="PSG92121.1"/>
    </source>
</evidence>
<dbReference type="EMBL" id="PXOT01000020">
    <property type="protein sequence ID" value="PSG92121.1"/>
    <property type="molecule type" value="Genomic_DNA"/>
</dbReference>
<dbReference type="RefSeq" id="WP_106678050.1">
    <property type="nucleotide sequence ID" value="NZ_JACHWV010000001.1"/>
</dbReference>
<dbReference type="InterPro" id="IPR038765">
    <property type="entry name" value="Papain-like_cys_pep_sf"/>
</dbReference>
<reference evidence="1 2" key="1">
    <citation type="submission" date="2018-03" db="EMBL/GenBank/DDBJ databases">
        <title>Mesoflavibacter sp. HG37 and Mesoflavibacter sp. HG96 sp.nov., two marine bacteria isolated from seawater of Western Pacific Ocean.</title>
        <authorList>
            <person name="Cheng H."/>
            <person name="Wu Y.-H."/>
            <person name="Guo L.-L."/>
            <person name="Xu X.-W."/>
        </authorList>
    </citation>
    <scope>NUCLEOTIDE SEQUENCE [LARGE SCALE GENOMIC DNA]</scope>
    <source>
        <strain evidence="1 2">KCTC 42117</strain>
    </source>
</reference>
<evidence type="ECO:0008006" key="3">
    <source>
        <dbReference type="Google" id="ProtNLM"/>
    </source>
</evidence>
<accession>A0A2T1NGX1</accession>
<organism evidence="1 2">
    <name type="scientific">Mesoflavibacter zeaxanthinifaciens subsp. sabulilitoris</name>
    <dbReference type="NCBI Taxonomy" id="1520893"/>
    <lineage>
        <taxon>Bacteria</taxon>
        <taxon>Pseudomonadati</taxon>
        <taxon>Bacteroidota</taxon>
        <taxon>Flavobacteriia</taxon>
        <taxon>Flavobacteriales</taxon>
        <taxon>Flavobacteriaceae</taxon>
        <taxon>Mesoflavibacter</taxon>
    </lineage>
</organism>
<dbReference type="SUPFAM" id="SSF54001">
    <property type="entry name" value="Cysteine proteinases"/>
    <property type="match status" value="1"/>
</dbReference>
<proteinExistence type="predicted"/>
<dbReference type="InterPro" id="IPR024453">
    <property type="entry name" value="Peptidase_C92"/>
</dbReference>
<dbReference type="AlphaFoldDB" id="A0A2T1NGX1"/>
<sequence length="206" mass="23497">MKYLCFILVLIVSCAKKETIKTGDVIFREPITNSQLSEAINEVTQTKKVTNYTHMGICFIENDSVKVIHSDADLGVVIQPLQVFLQPEDSTTYFADVYRINQLESSQALKVISNAKALVGQPYNTTYIFEDEGYYCSEFVYEAFKDHQVFQLEPMTFKDPKTNQFHEGWISHYKALNIEIPEGKLGCNPNGMANNKNLTLVKSFRN</sequence>
<protein>
    <recommendedName>
        <fullName evidence="3">Permuted papain-like amidase YaeF/Yiix C92 family enzyme</fullName>
    </recommendedName>
</protein>
<dbReference type="Gene3D" id="3.90.1720.10">
    <property type="entry name" value="endopeptidase domain like (from Nostoc punctiforme)"/>
    <property type="match status" value="1"/>
</dbReference>
<gene>
    <name evidence="1" type="ORF">C7H61_05950</name>
</gene>
<evidence type="ECO:0000313" key="2">
    <source>
        <dbReference type="Proteomes" id="UP000238430"/>
    </source>
</evidence>
<dbReference type="Pfam" id="PF05708">
    <property type="entry name" value="Peptidase_C92"/>
    <property type="match status" value="1"/>
</dbReference>
<name>A0A2T1NGX1_9FLAO</name>
<dbReference type="Proteomes" id="UP000238430">
    <property type="component" value="Unassembled WGS sequence"/>
</dbReference>
<dbReference type="OrthoDB" id="195541at2"/>
<comment type="caution">
    <text evidence="1">The sequence shown here is derived from an EMBL/GenBank/DDBJ whole genome shotgun (WGS) entry which is preliminary data.</text>
</comment>
<keyword evidence="2" id="KW-1185">Reference proteome</keyword>